<name>A0A8D2PN27_ZOSLA</name>
<evidence type="ECO:0000313" key="3">
    <source>
        <dbReference type="Ensembl" id="ENSZLMP00000016685.1"/>
    </source>
</evidence>
<dbReference type="InterPro" id="IPR036179">
    <property type="entry name" value="Ig-like_dom_sf"/>
</dbReference>
<dbReference type="PANTHER" id="PTHR37866:SF1">
    <property type="entry name" value="PRE T-CELL ANTIGEN RECEPTOR ALPHA"/>
    <property type="match status" value="1"/>
</dbReference>
<evidence type="ECO:0000256" key="1">
    <source>
        <dbReference type="SAM" id="SignalP"/>
    </source>
</evidence>
<dbReference type="PANTHER" id="PTHR37866">
    <property type="entry name" value="PRE T-CELL ANTIGEN RECEPTOR ALPHA"/>
    <property type="match status" value="1"/>
</dbReference>
<dbReference type="SUPFAM" id="SSF48726">
    <property type="entry name" value="Immunoglobulin"/>
    <property type="match status" value="1"/>
</dbReference>
<dbReference type="Proteomes" id="UP000694401">
    <property type="component" value="Unassembled WGS sequence"/>
</dbReference>
<keyword evidence="1" id="KW-0732">Signal</keyword>
<reference evidence="3" key="2">
    <citation type="submission" date="2025-09" db="UniProtKB">
        <authorList>
            <consortium name="Ensembl"/>
        </authorList>
    </citation>
    <scope>IDENTIFICATION</scope>
</reference>
<feature type="chain" id="PRO_5034507990" description="Ig-like domain-containing protein" evidence="1">
    <location>
        <begin position="19"/>
        <end position="273"/>
    </location>
</feature>
<dbReference type="AlphaFoldDB" id="A0A8D2PN27"/>
<dbReference type="InterPro" id="IPR013783">
    <property type="entry name" value="Ig-like_fold"/>
</dbReference>
<proteinExistence type="predicted"/>
<organism evidence="3 4">
    <name type="scientific">Zosterops lateralis melanops</name>
    <dbReference type="NCBI Taxonomy" id="1220523"/>
    <lineage>
        <taxon>Eukaryota</taxon>
        <taxon>Metazoa</taxon>
        <taxon>Chordata</taxon>
        <taxon>Craniata</taxon>
        <taxon>Vertebrata</taxon>
        <taxon>Euteleostomi</taxon>
        <taxon>Archelosauria</taxon>
        <taxon>Archosauria</taxon>
        <taxon>Dinosauria</taxon>
        <taxon>Saurischia</taxon>
        <taxon>Theropoda</taxon>
        <taxon>Coelurosauria</taxon>
        <taxon>Aves</taxon>
        <taxon>Neognathae</taxon>
        <taxon>Neoaves</taxon>
        <taxon>Telluraves</taxon>
        <taxon>Australaves</taxon>
        <taxon>Passeriformes</taxon>
        <taxon>Sylvioidea</taxon>
        <taxon>Zosteropidae</taxon>
        <taxon>Zosterops</taxon>
    </lineage>
</organism>
<sequence length="273" mass="29236">AMELLRVLLAAALLPLLPREYPRDRPRRRKVGRAAVPLPTLTPPLSMVLAGQRRQLVVCVVSDLAPSSGHAVWISGGNGSILQSFAYGASHEDGGTVCSVSLLSSDPPRERELSCHVGANRTSPSHSSSPIRITGMTLLPPLCLPWPLLPSRVGALLGPEEGGGQGLWGQQGAGVGPRGKCCCPDDRKGFVASPAVHLVLGCQHPPSCSFIPQATRRQQSCVAQLVSLWPLLGGNVSCQGESPGSGFAEAMWWLRWVFPTVSWDWEASSWWEE</sequence>
<dbReference type="Gene3D" id="2.60.40.10">
    <property type="entry name" value="Immunoglobulins"/>
    <property type="match status" value="1"/>
</dbReference>
<evidence type="ECO:0000259" key="2">
    <source>
        <dbReference type="PROSITE" id="PS50835"/>
    </source>
</evidence>
<dbReference type="InterPro" id="IPR027834">
    <property type="entry name" value="PTCRA"/>
</dbReference>
<dbReference type="PROSITE" id="PS50835">
    <property type="entry name" value="IG_LIKE"/>
    <property type="match status" value="1"/>
</dbReference>
<evidence type="ECO:0000313" key="4">
    <source>
        <dbReference type="Proteomes" id="UP000694401"/>
    </source>
</evidence>
<reference evidence="3" key="1">
    <citation type="submission" date="2025-08" db="UniProtKB">
        <authorList>
            <consortium name="Ensembl"/>
        </authorList>
    </citation>
    <scope>IDENTIFICATION</scope>
</reference>
<accession>A0A8D2PN27</accession>
<dbReference type="Pfam" id="PF15028">
    <property type="entry name" value="PTCRA"/>
    <property type="match status" value="1"/>
</dbReference>
<keyword evidence="4" id="KW-1185">Reference proteome</keyword>
<protein>
    <recommendedName>
        <fullName evidence="2">Ig-like domain-containing protein</fullName>
    </recommendedName>
</protein>
<dbReference type="InterPro" id="IPR007110">
    <property type="entry name" value="Ig-like_dom"/>
</dbReference>
<feature type="signal peptide" evidence="1">
    <location>
        <begin position="1"/>
        <end position="18"/>
    </location>
</feature>
<feature type="domain" description="Ig-like" evidence="2">
    <location>
        <begin position="37"/>
        <end position="114"/>
    </location>
</feature>
<dbReference type="Ensembl" id="ENSZLMT00000017150.1">
    <property type="protein sequence ID" value="ENSZLMP00000016685.1"/>
    <property type="gene ID" value="ENSZLMG00000011586.1"/>
</dbReference>